<feature type="compositionally biased region" description="Polar residues" evidence="1">
    <location>
        <begin position="9"/>
        <end position="22"/>
    </location>
</feature>
<protein>
    <submittedName>
        <fullName evidence="2">Uncharacterized protein</fullName>
    </submittedName>
</protein>
<accession>A0A518BL42</accession>
<organism evidence="2 3">
    <name type="scientific">Engelhardtia mirabilis</name>
    <dbReference type="NCBI Taxonomy" id="2528011"/>
    <lineage>
        <taxon>Bacteria</taxon>
        <taxon>Pseudomonadati</taxon>
        <taxon>Planctomycetota</taxon>
        <taxon>Planctomycetia</taxon>
        <taxon>Planctomycetia incertae sedis</taxon>
        <taxon>Engelhardtia</taxon>
    </lineage>
</organism>
<evidence type="ECO:0000256" key="1">
    <source>
        <dbReference type="SAM" id="MobiDB-lite"/>
    </source>
</evidence>
<evidence type="ECO:0000313" key="3">
    <source>
        <dbReference type="Proteomes" id="UP000316921"/>
    </source>
</evidence>
<name>A0A518BL42_9BACT</name>
<dbReference type="EMBL" id="CP036287">
    <property type="protein sequence ID" value="QDU67692.1"/>
    <property type="molecule type" value="Genomic_DNA"/>
</dbReference>
<proteinExistence type="predicted"/>
<dbReference type="AlphaFoldDB" id="A0A518BL42"/>
<dbReference type="RefSeq" id="WP_145066060.1">
    <property type="nucleotide sequence ID" value="NZ_CP036287.1"/>
</dbReference>
<feature type="region of interest" description="Disordered" evidence="1">
    <location>
        <begin position="1"/>
        <end position="22"/>
    </location>
</feature>
<sequence length="87" mass="9890">MNQREASRKQWSTPGNVEGINSGSLQRIADATEIMAQSYQGLIDERNRYERLYTAERADTSRLERSNAALRGVITRMKRKGEVTDGE</sequence>
<reference evidence="2 3" key="1">
    <citation type="submission" date="2019-02" db="EMBL/GenBank/DDBJ databases">
        <title>Deep-cultivation of Planctomycetes and their phenomic and genomic characterization uncovers novel biology.</title>
        <authorList>
            <person name="Wiegand S."/>
            <person name="Jogler M."/>
            <person name="Boedeker C."/>
            <person name="Pinto D."/>
            <person name="Vollmers J."/>
            <person name="Rivas-Marin E."/>
            <person name="Kohn T."/>
            <person name="Peeters S.H."/>
            <person name="Heuer A."/>
            <person name="Rast P."/>
            <person name="Oberbeckmann S."/>
            <person name="Bunk B."/>
            <person name="Jeske O."/>
            <person name="Meyerdierks A."/>
            <person name="Storesund J.E."/>
            <person name="Kallscheuer N."/>
            <person name="Luecker S."/>
            <person name="Lage O.M."/>
            <person name="Pohl T."/>
            <person name="Merkel B.J."/>
            <person name="Hornburger P."/>
            <person name="Mueller R.-W."/>
            <person name="Bruemmer F."/>
            <person name="Labrenz M."/>
            <person name="Spormann A.M."/>
            <person name="Op den Camp H."/>
            <person name="Overmann J."/>
            <person name="Amann R."/>
            <person name="Jetten M.S.M."/>
            <person name="Mascher T."/>
            <person name="Medema M.H."/>
            <person name="Devos D.P."/>
            <person name="Kaster A.-K."/>
            <person name="Ovreas L."/>
            <person name="Rohde M."/>
            <person name="Galperin M.Y."/>
            <person name="Jogler C."/>
        </authorList>
    </citation>
    <scope>NUCLEOTIDE SEQUENCE [LARGE SCALE GENOMIC DNA]</scope>
    <source>
        <strain evidence="2 3">Pla133</strain>
    </source>
</reference>
<evidence type="ECO:0000313" key="2">
    <source>
        <dbReference type="EMBL" id="QDU67692.1"/>
    </source>
</evidence>
<dbReference type="Proteomes" id="UP000316921">
    <property type="component" value="Chromosome"/>
</dbReference>
<gene>
    <name evidence="2" type="ORF">Pla133_27800</name>
</gene>
<keyword evidence="3" id="KW-1185">Reference proteome</keyword>
<dbReference type="KEGG" id="pbap:Pla133_27800"/>